<dbReference type="PANTHER" id="PTHR15364:SF0">
    <property type="entry name" value="2'-DEOXYNUCLEOSIDE 5'-PHOSPHATE N-HYDROLASE 1"/>
    <property type="match status" value="1"/>
</dbReference>
<dbReference type="PANTHER" id="PTHR15364">
    <property type="entry name" value="2'-DEOXYNUCLEOSIDE 5'-PHOSPHATE N-HYDROLASE 1"/>
    <property type="match status" value="1"/>
</dbReference>
<dbReference type="EMBL" id="MFZI01000070">
    <property type="protein sequence ID" value="OGK18459.1"/>
    <property type="molecule type" value="Genomic_DNA"/>
</dbReference>
<organism evidence="1 2">
    <name type="scientific">Candidatus Roizmanbacteria bacterium RIFCSPHIGHO2_01_FULL_39_8</name>
    <dbReference type="NCBI Taxonomy" id="1802033"/>
    <lineage>
        <taxon>Bacteria</taxon>
        <taxon>Candidatus Roizmaniibacteriota</taxon>
    </lineage>
</organism>
<proteinExistence type="predicted"/>
<dbReference type="GO" id="GO:0009159">
    <property type="term" value="P:deoxyribonucleoside monophosphate catabolic process"/>
    <property type="evidence" value="ECO:0007669"/>
    <property type="project" value="TreeGrafter"/>
</dbReference>
<protein>
    <recommendedName>
        <fullName evidence="3">2'-deoxynucleoside 5'-phosphate N-hydrolase 1</fullName>
    </recommendedName>
</protein>
<dbReference type="InterPro" id="IPR051239">
    <property type="entry name" value="2'-dNMP_N-hydrolase"/>
</dbReference>
<sequence>MNVYFTASIVGRDRNLQNYRKIIDILTTKGFKVMSDHIMNTSPEKIRMETKEERLKFHSQLEKNIRSADFMVIESTFPSISVGYEISIGLHFRKPVLILYSNGDPPSLLAHHADEKLICEKYTPDTVKEIIDDFVNYIEGKQDTRFTFFITPEIAHFLEKKSQREKLPKSVYLRKLIEKEMKNK</sequence>
<dbReference type="Gene3D" id="3.40.50.450">
    <property type="match status" value="1"/>
</dbReference>
<name>A0A1F7GHR3_9BACT</name>
<comment type="caution">
    <text evidence="1">The sequence shown here is derived from an EMBL/GenBank/DDBJ whole genome shotgun (WGS) entry which is preliminary data.</text>
</comment>
<evidence type="ECO:0000313" key="1">
    <source>
        <dbReference type="EMBL" id="OGK18459.1"/>
    </source>
</evidence>
<dbReference type="AlphaFoldDB" id="A0A1F7GHR3"/>
<dbReference type="Proteomes" id="UP000177026">
    <property type="component" value="Unassembled WGS sequence"/>
</dbReference>
<evidence type="ECO:0000313" key="2">
    <source>
        <dbReference type="Proteomes" id="UP000177026"/>
    </source>
</evidence>
<evidence type="ECO:0008006" key="3">
    <source>
        <dbReference type="Google" id="ProtNLM"/>
    </source>
</evidence>
<dbReference type="GO" id="GO:0070694">
    <property type="term" value="F:5-hydroxymethyl-dUMP N-hydrolase activity"/>
    <property type="evidence" value="ECO:0007669"/>
    <property type="project" value="TreeGrafter"/>
</dbReference>
<accession>A0A1F7GHR3</accession>
<reference evidence="1 2" key="1">
    <citation type="journal article" date="2016" name="Nat. Commun.">
        <title>Thousands of microbial genomes shed light on interconnected biogeochemical processes in an aquifer system.</title>
        <authorList>
            <person name="Anantharaman K."/>
            <person name="Brown C.T."/>
            <person name="Hug L.A."/>
            <person name="Sharon I."/>
            <person name="Castelle C.J."/>
            <person name="Probst A.J."/>
            <person name="Thomas B.C."/>
            <person name="Singh A."/>
            <person name="Wilkins M.J."/>
            <person name="Karaoz U."/>
            <person name="Brodie E.L."/>
            <person name="Williams K.H."/>
            <person name="Hubbard S.S."/>
            <person name="Banfield J.F."/>
        </authorList>
    </citation>
    <scope>NUCLEOTIDE SEQUENCE [LARGE SCALE GENOMIC DNA]</scope>
</reference>
<gene>
    <name evidence="1" type="ORF">A2866_00640</name>
</gene>